<dbReference type="Pfam" id="PF07811">
    <property type="entry name" value="TadE"/>
    <property type="match status" value="1"/>
</dbReference>
<name>A0ABP9EAW8_9ACTN</name>
<comment type="caution">
    <text evidence="3">The sequence shown here is derived from an EMBL/GenBank/DDBJ whole genome shotgun (WGS) entry which is preliminary data.</text>
</comment>
<keyword evidence="1" id="KW-1133">Transmembrane helix</keyword>
<evidence type="ECO:0000259" key="2">
    <source>
        <dbReference type="Pfam" id="PF07811"/>
    </source>
</evidence>
<feature type="domain" description="TadE-like" evidence="2">
    <location>
        <begin position="15"/>
        <end position="56"/>
    </location>
</feature>
<reference evidence="4" key="1">
    <citation type="journal article" date="2019" name="Int. J. Syst. Evol. Microbiol.">
        <title>The Global Catalogue of Microorganisms (GCM) 10K type strain sequencing project: providing services to taxonomists for standard genome sequencing and annotation.</title>
        <authorList>
            <consortium name="The Broad Institute Genomics Platform"/>
            <consortium name="The Broad Institute Genome Sequencing Center for Infectious Disease"/>
            <person name="Wu L."/>
            <person name="Ma J."/>
        </authorList>
    </citation>
    <scope>NUCLEOTIDE SEQUENCE [LARGE SCALE GENOMIC DNA]</scope>
    <source>
        <strain evidence="4">JCM 13006</strain>
    </source>
</reference>
<dbReference type="EMBL" id="BAABIS010000001">
    <property type="protein sequence ID" value="GAA4872420.1"/>
    <property type="molecule type" value="Genomic_DNA"/>
</dbReference>
<organism evidence="3 4">
    <name type="scientific">Kitasatospora terrestris</name>
    <dbReference type="NCBI Taxonomy" id="258051"/>
    <lineage>
        <taxon>Bacteria</taxon>
        <taxon>Bacillati</taxon>
        <taxon>Actinomycetota</taxon>
        <taxon>Actinomycetes</taxon>
        <taxon>Kitasatosporales</taxon>
        <taxon>Streptomycetaceae</taxon>
        <taxon>Kitasatospora</taxon>
    </lineage>
</organism>
<evidence type="ECO:0000256" key="1">
    <source>
        <dbReference type="SAM" id="Phobius"/>
    </source>
</evidence>
<dbReference type="InterPro" id="IPR012495">
    <property type="entry name" value="TadE-like_dom"/>
</dbReference>
<keyword evidence="1" id="KW-0812">Transmembrane</keyword>
<proteinExistence type="predicted"/>
<accession>A0ABP9EAW8</accession>
<keyword evidence="4" id="KW-1185">Reference proteome</keyword>
<sequence>MIRRLRARLAVRDAGVMTLSLAIVLPIVLTVVMLVVQAALWWYANQAAITAAREGVEAGRLRDAHADDGPNRARDFLDRVGELAKERSVVASGGPDTYQLTVSVQPLAVLPGFDRLSVTQTVSAPRERFTQQGAP</sequence>
<evidence type="ECO:0000313" key="4">
    <source>
        <dbReference type="Proteomes" id="UP001501752"/>
    </source>
</evidence>
<keyword evidence="1" id="KW-0472">Membrane</keyword>
<evidence type="ECO:0000313" key="3">
    <source>
        <dbReference type="EMBL" id="GAA4872420.1"/>
    </source>
</evidence>
<feature type="transmembrane region" description="Helical" evidence="1">
    <location>
        <begin position="21"/>
        <end position="44"/>
    </location>
</feature>
<protein>
    <recommendedName>
        <fullName evidence="2">TadE-like domain-containing protein</fullName>
    </recommendedName>
</protein>
<gene>
    <name evidence="3" type="ORF">GCM10023235_59310</name>
</gene>
<dbReference type="Proteomes" id="UP001501752">
    <property type="component" value="Unassembled WGS sequence"/>
</dbReference>